<feature type="region of interest" description="Disordered" evidence="1">
    <location>
        <begin position="1"/>
        <end position="29"/>
    </location>
</feature>
<name>A0A5B7JI61_PORTR</name>
<feature type="compositionally biased region" description="Basic and acidic residues" evidence="1">
    <location>
        <begin position="16"/>
        <end position="28"/>
    </location>
</feature>
<comment type="caution">
    <text evidence="2">The sequence shown here is derived from an EMBL/GenBank/DDBJ whole genome shotgun (WGS) entry which is preliminary data.</text>
</comment>
<gene>
    <name evidence="2" type="ORF">E2C01_089215</name>
</gene>
<protein>
    <submittedName>
        <fullName evidence="2">Uncharacterized protein</fullName>
    </submittedName>
</protein>
<organism evidence="2 3">
    <name type="scientific">Portunus trituberculatus</name>
    <name type="common">Swimming crab</name>
    <name type="synonym">Neptunus trituberculatus</name>
    <dbReference type="NCBI Taxonomy" id="210409"/>
    <lineage>
        <taxon>Eukaryota</taxon>
        <taxon>Metazoa</taxon>
        <taxon>Ecdysozoa</taxon>
        <taxon>Arthropoda</taxon>
        <taxon>Crustacea</taxon>
        <taxon>Multicrustacea</taxon>
        <taxon>Malacostraca</taxon>
        <taxon>Eumalacostraca</taxon>
        <taxon>Eucarida</taxon>
        <taxon>Decapoda</taxon>
        <taxon>Pleocyemata</taxon>
        <taxon>Brachyura</taxon>
        <taxon>Eubrachyura</taxon>
        <taxon>Portunoidea</taxon>
        <taxon>Portunidae</taxon>
        <taxon>Portuninae</taxon>
        <taxon>Portunus</taxon>
    </lineage>
</organism>
<proteinExistence type="predicted"/>
<feature type="region of interest" description="Disordered" evidence="1">
    <location>
        <begin position="69"/>
        <end position="115"/>
    </location>
</feature>
<dbReference type="EMBL" id="VSRR010097114">
    <property type="protein sequence ID" value="MPC94063.1"/>
    <property type="molecule type" value="Genomic_DNA"/>
</dbReference>
<evidence type="ECO:0000256" key="1">
    <source>
        <dbReference type="SAM" id="MobiDB-lite"/>
    </source>
</evidence>
<dbReference type="AlphaFoldDB" id="A0A5B7JI61"/>
<evidence type="ECO:0000313" key="3">
    <source>
        <dbReference type="Proteomes" id="UP000324222"/>
    </source>
</evidence>
<dbReference type="Proteomes" id="UP000324222">
    <property type="component" value="Unassembled WGS sequence"/>
</dbReference>
<evidence type="ECO:0000313" key="2">
    <source>
        <dbReference type="EMBL" id="MPC94063.1"/>
    </source>
</evidence>
<keyword evidence="3" id="KW-1185">Reference proteome</keyword>
<accession>A0A5B7JI61</accession>
<reference evidence="2 3" key="1">
    <citation type="submission" date="2019-05" db="EMBL/GenBank/DDBJ databases">
        <title>Another draft genome of Portunus trituberculatus and its Hox gene families provides insights of decapod evolution.</title>
        <authorList>
            <person name="Jeong J.-H."/>
            <person name="Song I."/>
            <person name="Kim S."/>
            <person name="Choi T."/>
            <person name="Kim D."/>
            <person name="Ryu S."/>
            <person name="Kim W."/>
        </authorList>
    </citation>
    <scope>NUCLEOTIDE SEQUENCE [LARGE SCALE GENOMIC DNA]</scope>
    <source>
        <tissue evidence="2">Muscle</tissue>
    </source>
</reference>
<sequence length="115" mass="12559">MSAGDSNKQAHKQKRHVLDGPHEDRSLREVCPVTVKQLLPGKDITTVAAAQPSSRHCHELHCCYAHRHDQQSAHNRISTTTSSPPPPSSSAASSLSLSEAKLRPRLNNLRSSAPR</sequence>
<feature type="compositionally biased region" description="Low complexity" evidence="1">
    <location>
        <begin position="89"/>
        <end position="98"/>
    </location>
</feature>